<dbReference type="InterPro" id="IPR011010">
    <property type="entry name" value="DNA_brk_join_enz"/>
</dbReference>
<proteinExistence type="predicted"/>
<feature type="region of interest" description="Disordered" evidence="3">
    <location>
        <begin position="36"/>
        <end position="68"/>
    </location>
</feature>
<dbReference type="STRING" id="224911.AAV28_38665"/>
<dbReference type="PROSITE" id="PS51898">
    <property type="entry name" value="TYR_RECOMBINASE"/>
    <property type="match status" value="1"/>
</dbReference>
<evidence type="ECO:0000256" key="1">
    <source>
        <dbReference type="ARBA" id="ARBA00022908"/>
    </source>
</evidence>
<dbReference type="KEGG" id="bja:blr8193"/>
<dbReference type="PANTHER" id="PTHR30349:SF64">
    <property type="entry name" value="PROPHAGE INTEGRASE INTD-RELATED"/>
    <property type="match status" value="1"/>
</dbReference>
<evidence type="ECO:0000256" key="2">
    <source>
        <dbReference type="ARBA" id="ARBA00023172"/>
    </source>
</evidence>
<feature type="compositionally biased region" description="Low complexity" evidence="3">
    <location>
        <begin position="51"/>
        <end position="67"/>
    </location>
</feature>
<dbReference type="GO" id="GO:0007059">
    <property type="term" value="P:chromosome segregation"/>
    <property type="evidence" value="ECO:0000318"/>
    <property type="project" value="GO_Central"/>
</dbReference>
<dbReference type="OrthoDB" id="9801717at2"/>
<dbReference type="InterPro" id="IPR002104">
    <property type="entry name" value="Integrase_catalytic"/>
</dbReference>
<dbReference type="HOGENOM" id="CLU_064452_0_0_5"/>
<evidence type="ECO:0000259" key="4">
    <source>
        <dbReference type="PROSITE" id="PS51898"/>
    </source>
</evidence>
<gene>
    <name evidence="5" type="ordered locus">blr8193</name>
</gene>
<evidence type="ECO:0000313" key="5">
    <source>
        <dbReference type="EMBL" id="BAC53458.1"/>
    </source>
</evidence>
<protein>
    <submittedName>
        <fullName evidence="5">Blr8193 protein</fullName>
    </submittedName>
</protein>
<dbReference type="Gene3D" id="1.10.443.10">
    <property type="entry name" value="Intergrase catalytic core"/>
    <property type="match status" value="1"/>
</dbReference>
<dbReference type="EMBL" id="BA000040">
    <property type="protein sequence ID" value="BAC53458.1"/>
    <property type="molecule type" value="Genomic_DNA"/>
</dbReference>
<dbReference type="InterPro" id="IPR050090">
    <property type="entry name" value="Tyrosine_recombinase_XerCD"/>
</dbReference>
<keyword evidence="1" id="KW-0229">DNA integration</keyword>
<organism evidence="5 6">
    <name type="scientific">Bradyrhizobium diazoefficiens (strain JCM 10833 / BCRC 13528 / IAM 13628 / NBRC 14792 / USDA 110)</name>
    <dbReference type="NCBI Taxonomy" id="224911"/>
    <lineage>
        <taxon>Bacteria</taxon>
        <taxon>Pseudomonadati</taxon>
        <taxon>Pseudomonadota</taxon>
        <taxon>Alphaproteobacteria</taxon>
        <taxon>Hyphomicrobiales</taxon>
        <taxon>Nitrobacteraceae</taxon>
        <taxon>Bradyrhizobium</taxon>
    </lineage>
</organism>
<accession>Q89BG1</accession>
<feature type="domain" description="Tyr recombinase" evidence="4">
    <location>
        <begin position="78"/>
        <end position="266"/>
    </location>
</feature>
<keyword evidence="2" id="KW-0233">DNA recombination</keyword>
<dbReference type="Proteomes" id="UP000002526">
    <property type="component" value="Chromosome"/>
</dbReference>
<dbReference type="InterPro" id="IPR013762">
    <property type="entry name" value="Integrase-like_cat_sf"/>
</dbReference>
<dbReference type="Pfam" id="PF00589">
    <property type="entry name" value="Phage_integrase"/>
    <property type="match status" value="1"/>
</dbReference>
<dbReference type="InParanoid" id="Q89BG1"/>
<dbReference type="GO" id="GO:0009009">
    <property type="term" value="F:site-specific recombinase activity"/>
    <property type="evidence" value="ECO:0000318"/>
    <property type="project" value="GO_Central"/>
</dbReference>
<dbReference type="SUPFAM" id="SSF56349">
    <property type="entry name" value="DNA breaking-rejoining enzymes"/>
    <property type="match status" value="1"/>
</dbReference>
<dbReference type="PhylomeDB" id="Q89BG1"/>
<keyword evidence="6" id="KW-1185">Reference proteome</keyword>
<dbReference type="EnsemblBacteria" id="BAC53458">
    <property type="protein sequence ID" value="BAC53458"/>
    <property type="gene ID" value="BAC53458"/>
</dbReference>
<sequence>MLEELFAGEVLEIRVVDPALAHPFVGQAVNLLEQQQPNHEAGRDACPYSPPTSATPTIATQPTTSPARRIPTKRAHIEVTHHLTNAEVEAIIAAPDQTTSRGRRDRAFLLFLARTGARVSEATGVNANDLQLERGRPQVLLHGKGRRDRVVPIPQDLVRSLTNLLSERGLAHHEPRPIFVGVHNERLTRFGATHIVRRAASQAGSTRPSLEGKPISPHIFRHSLAMKLLRSGVDLLTIQAWLGHAQVATTHRYAAADVEMMRRGLEKAGVSGDGSASGPDRRRQICRWPAALPAGGYLRPRQGRARPPVDGAMDGQARLRARDHGRLHLQRGQEGRTGLCRRNHFADARSGLRIDKDGLFMGLCQG</sequence>
<evidence type="ECO:0000256" key="3">
    <source>
        <dbReference type="SAM" id="MobiDB-lite"/>
    </source>
</evidence>
<dbReference type="eggNOG" id="COG4974">
    <property type="taxonomic scope" value="Bacteria"/>
</dbReference>
<dbReference type="GO" id="GO:0006310">
    <property type="term" value="P:DNA recombination"/>
    <property type="evidence" value="ECO:0000318"/>
    <property type="project" value="GO_Central"/>
</dbReference>
<dbReference type="AlphaFoldDB" id="Q89BG1"/>
<dbReference type="PANTHER" id="PTHR30349">
    <property type="entry name" value="PHAGE INTEGRASE-RELATED"/>
    <property type="match status" value="1"/>
</dbReference>
<dbReference type="GO" id="GO:0003677">
    <property type="term" value="F:DNA binding"/>
    <property type="evidence" value="ECO:0007669"/>
    <property type="project" value="InterPro"/>
</dbReference>
<name>Q89BG1_BRADU</name>
<reference evidence="6" key="1">
    <citation type="journal article" date="2002" name="DNA Res.">
        <title>Complete genomic sequence of nitrogen-fixing symbiotic bacterium Bradyrhizobium japonicum USDA110.</title>
        <authorList>
            <person name="Kaneko T."/>
            <person name="Nakamura Y."/>
            <person name="Sato S."/>
            <person name="Minamisawa K."/>
            <person name="Uchiumi T."/>
            <person name="Sasamoto S."/>
            <person name="Watanabe A."/>
            <person name="Idesawa K."/>
            <person name="Iriguchi M."/>
            <person name="Kawashima K."/>
            <person name="Kohara M."/>
            <person name="Matsumoto M."/>
            <person name="Shimpo S."/>
            <person name="Tsuruoka H."/>
            <person name="Wada T."/>
            <person name="Yamada M."/>
            <person name="Tabata S."/>
        </authorList>
    </citation>
    <scope>NUCLEOTIDE SEQUENCE [LARGE SCALE GENOMIC DNA]</scope>
    <source>
        <strain evidence="6">JCM 10833 / BCRC 13528 / IAM 13628 / NBRC 14792 / USDA 110</strain>
    </source>
</reference>
<evidence type="ECO:0000313" key="6">
    <source>
        <dbReference type="Proteomes" id="UP000002526"/>
    </source>
</evidence>